<feature type="transmembrane region" description="Helical" evidence="2">
    <location>
        <begin position="116"/>
        <end position="136"/>
    </location>
</feature>
<reference evidence="5" key="1">
    <citation type="journal article" date="2020" name="Fungal Divers.">
        <title>Resolving the Mortierellaceae phylogeny through synthesis of multi-gene phylogenetics and phylogenomics.</title>
        <authorList>
            <person name="Vandepol N."/>
            <person name="Liber J."/>
            <person name="Desiro A."/>
            <person name="Na H."/>
            <person name="Kennedy M."/>
            <person name="Barry K."/>
            <person name="Grigoriev I.V."/>
            <person name="Miller A.N."/>
            <person name="O'Donnell K."/>
            <person name="Stajich J.E."/>
            <person name="Bonito G."/>
        </authorList>
    </citation>
    <scope>NUCLEOTIDE SEQUENCE</scope>
    <source>
        <strain evidence="5">MES-2147</strain>
    </source>
</reference>
<dbReference type="AlphaFoldDB" id="A0A9P6SQ95"/>
<feature type="domain" description="AMP-dependent synthetase/ligase" evidence="3">
    <location>
        <begin position="59"/>
        <end position="409"/>
    </location>
</feature>
<dbReference type="SUPFAM" id="SSF56801">
    <property type="entry name" value="Acetyl-CoA synthetase-like"/>
    <property type="match status" value="1"/>
</dbReference>
<feature type="domain" description="Meiotically up-regulated gene 62 protein-like alpha-beta" evidence="4">
    <location>
        <begin position="596"/>
        <end position="686"/>
    </location>
</feature>
<dbReference type="Proteomes" id="UP000749646">
    <property type="component" value="Unassembled WGS sequence"/>
</dbReference>
<dbReference type="InterPro" id="IPR056881">
    <property type="entry name" value="Mug62_dom"/>
</dbReference>
<evidence type="ECO:0000313" key="5">
    <source>
        <dbReference type="EMBL" id="KAF9988007.1"/>
    </source>
</evidence>
<organism evidence="5 6">
    <name type="scientific">Modicella reniformis</name>
    <dbReference type="NCBI Taxonomy" id="1440133"/>
    <lineage>
        <taxon>Eukaryota</taxon>
        <taxon>Fungi</taxon>
        <taxon>Fungi incertae sedis</taxon>
        <taxon>Mucoromycota</taxon>
        <taxon>Mortierellomycotina</taxon>
        <taxon>Mortierellomycetes</taxon>
        <taxon>Mortierellales</taxon>
        <taxon>Mortierellaceae</taxon>
        <taxon>Modicella</taxon>
    </lineage>
</organism>
<dbReference type="InterPro" id="IPR042099">
    <property type="entry name" value="ANL_N_sf"/>
</dbReference>
<dbReference type="OrthoDB" id="69964at2759"/>
<dbReference type="Pfam" id="PF24919">
    <property type="entry name" value="Mug62"/>
    <property type="match status" value="1"/>
</dbReference>
<accession>A0A9P6SQ95</accession>
<evidence type="ECO:0000256" key="2">
    <source>
        <dbReference type="SAM" id="Phobius"/>
    </source>
</evidence>
<gene>
    <name evidence="5" type="ORF">BGZ65_000436</name>
</gene>
<evidence type="ECO:0000259" key="4">
    <source>
        <dbReference type="Pfam" id="PF24919"/>
    </source>
</evidence>
<evidence type="ECO:0008006" key="7">
    <source>
        <dbReference type="Google" id="ProtNLM"/>
    </source>
</evidence>
<keyword evidence="2" id="KW-0812">Transmembrane</keyword>
<evidence type="ECO:0000256" key="1">
    <source>
        <dbReference type="SAM" id="MobiDB-lite"/>
    </source>
</evidence>
<evidence type="ECO:0000313" key="6">
    <source>
        <dbReference type="Proteomes" id="UP000749646"/>
    </source>
</evidence>
<keyword evidence="2" id="KW-0472">Membrane</keyword>
<evidence type="ECO:0000259" key="3">
    <source>
        <dbReference type="Pfam" id="PF00501"/>
    </source>
</evidence>
<dbReference type="PANTHER" id="PTHR22754">
    <property type="entry name" value="DISCO-INTERACTING PROTEIN 2 DIP2 -RELATED"/>
    <property type="match status" value="1"/>
</dbReference>
<dbReference type="GO" id="GO:0005829">
    <property type="term" value="C:cytosol"/>
    <property type="evidence" value="ECO:0007669"/>
    <property type="project" value="TreeGrafter"/>
</dbReference>
<dbReference type="InterPro" id="IPR000873">
    <property type="entry name" value="AMP-dep_synth/lig_dom"/>
</dbReference>
<keyword evidence="6" id="KW-1185">Reference proteome</keyword>
<proteinExistence type="predicted"/>
<name>A0A9P6SQ95_9FUNG</name>
<feature type="region of interest" description="Disordered" evidence="1">
    <location>
        <begin position="258"/>
        <end position="293"/>
    </location>
</feature>
<comment type="caution">
    <text evidence="5">The sequence shown here is derived from an EMBL/GenBank/DDBJ whole genome shotgun (WGS) entry which is preliminary data.</text>
</comment>
<dbReference type="EMBL" id="JAAAHW010003147">
    <property type="protein sequence ID" value="KAF9988007.1"/>
    <property type="molecule type" value="Genomic_DNA"/>
</dbReference>
<protein>
    <recommendedName>
        <fullName evidence="7">AMP-dependent synthetase/ligase domain-containing protein</fullName>
    </recommendedName>
</protein>
<dbReference type="Gene3D" id="3.40.50.12780">
    <property type="entry name" value="N-terminal domain of ligase-like"/>
    <property type="match status" value="1"/>
</dbReference>
<sequence>MSLSDFEQHEINVLDLAGRQMLPLEPRSILPPTLDDVAMSTSMVQFSSIVEILQFRDMTTPDAMAFSTVDNKGREIQSWTWEHFFGRADKIRQTILNKTTLQRGARVALVFRKSEILVFMAAFYGAMMAGMTVVPINVIEELAEMIYILRYTNTELALTTEYNYKALTRDLQNAHKETDWPEGVTWWKTDTLGSDWKSKRKHRQRLASSVVDLWPQMDVDLPDLAYIEYTKSPNGELKGVAVSHRTILSQCHAIKDTFESNPRRSSSNNATAVDSSNVLTPTSSIPDSSHNTPFSKTIGTTQNVDPMLSWLEPRQQVGLVLGGLLGVYRGNHTVFARSDITETPGAWETCAQRYQITLALGDYEGVREMIRGLKAQNGEKRCQLPILETFLIDTVVVRPILNRRFASEFLAPLHVIQPEKVVVPMCSLPEHGGMILSMRDHLMFPKEADLIDFGFEYDIPRTPALEVSVELGSRTPGSQPPPRGYSADSDTICHYLLDREALKNNLIKVVATGEQAIQRAAERGVILVGAFGYAVPRAFGFWELPRHSQVIFHALPLIVPVDTMVPEVYDPVPAGFLRTGLLGGLIEGRVVVFGMYEERIQQEVFQDTNVIREDARYKYHYTADLANTIMERIVGFTACIAFEVYVNNERLPVICAETPRYHRSDLTKLAEFVKQALQDHHGLRPYWDTASGA</sequence>
<keyword evidence="2" id="KW-1133">Transmembrane helix</keyword>
<dbReference type="Pfam" id="PF00501">
    <property type="entry name" value="AMP-binding"/>
    <property type="match status" value="1"/>
</dbReference>
<dbReference type="PANTHER" id="PTHR22754:SF32">
    <property type="entry name" value="DISCO-INTERACTING PROTEIN 2"/>
    <property type="match status" value="1"/>
</dbReference>
<feature type="compositionally biased region" description="Polar residues" evidence="1">
    <location>
        <begin position="263"/>
        <end position="293"/>
    </location>
</feature>